<protein>
    <submittedName>
        <fullName evidence="2">Uncharacterized protein</fullName>
    </submittedName>
</protein>
<proteinExistence type="predicted"/>
<evidence type="ECO:0000313" key="2">
    <source>
        <dbReference type="EMBL" id="KAG0593014.1"/>
    </source>
</evidence>
<reference evidence="2" key="1">
    <citation type="submission" date="2020-06" db="EMBL/GenBank/DDBJ databases">
        <title>WGS assembly of Ceratodon purpureus strain R40.</title>
        <authorList>
            <person name="Carey S.B."/>
            <person name="Jenkins J."/>
            <person name="Shu S."/>
            <person name="Lovell J.T."/>
            <person name="Sreedasyam A."/>
            <person name="Maumus F."/>
            <person name="Tiley G.P."/>
            <person name="Fernandez-Pozo N."/>
            <person name="Barry K."/>
            <person name="Chen C."/>
            <person name="Wang M."/>
            <person name="Lipzen A."/>
            <person name="Daum C."/>
            <person name="Saski C.A."/>
            <person name="Payton A.C."/>
            <person name="Mcbreen J.C."/>
            <person name="Conrad R.E."/>
            <person name="Kollar L.M."/>
            <person name="Olsson S."/>
            <person name="Huttunen S."/>
            <person name="Landis J.B."/>
            <person name="Wickett N.J."/>
            <person name="Johnson M.G."/>
            <person name="Rensing S.A."/>
            <person name="Grimwood J."/>
            <person name="Schmutz J."/>
            <person name="Mcdaniel S.F."/>
        </authorList>
    </citation>
    <scope>NUCLEOTIDE SEQUENCE</scope>
    <source>
        <strain evidence="2">R40</strain>
    </source>
</reference>
<keyword evidence="1" id="KW-1133">Transmembrane helix</keyword>
<organism evidence="2 3">
    <name type="scientific">Ceratodon purpureus</name>
    <name type="common">Fire moss</name>
    <name type="synonym">Dicranum purpureum</name>
    <dbReference type="NCBI Taxonomy" id="3225"/>
    <lineage>
        <taxon>Eukaryota</taxon>
        <taxon>Viridiplantae</taxon>
        <taxon>Streptophyta</taxon>
        <taxon>Embryophyta</taxon>
        <taxon>Bryophyta</taxon>
        <taxon>Bryophytina</taxon>
        <taxon>Bryopsida</taxon>
        <taxon>Dicranidae</taxon>
        <taxon>Pseudoditrichales</taxon>
        <taxon>Ditrichaceae</taxon>
        <taxon>Ceratodon</taxon>
    </lineage>
</organism>
<comment type="caution">
    <text evidence="2">The sequence shown here is derived from an EMBL/GenBank/DDBJ whole genome shotgun (WGS) entry which is preliminary data.</text>
</comment>
<keyword evidence="3" id="KW-1185">Reference proteome</keyword>
<keyword evidence="1" id="KW-0472">Membrane</keyword>
<feature type="transmembrane region" description="Helical" evidence="1">
    <location>
        <begin position="56"/>
        <end position="77"/>
    </location>
</feature>
<sequence>MTTVPSVSPFGTLLIGPVSTLLTISIMSDISAPFSIPTPVPISAPLSVIASFSVPPAISSIITSMCPIIGLGAMMPVNRRPGSRTRSKPPFLPIPVIHFPVALSLPIPLPLPFPVFISSPVAISVPLPHSVPLPVTVTTPVSLPSSIHQLWTGCGGGGCGLGW</sequence>
<feature type="transmembrane region" description="Helical" evidence="1">
    <location>
        <begin position="12"/>
        <end position="36"/>
    </location>
</feature>
<dbReference type="AlphaFoldDB" id="A0A8T0JAT4"/>
<evidence type="ECO:0000256" key="1">
    <source>
        <dbReference type="SAM" id="Phobius"/>
    </source>
</evidence>
<evidence type="ECO:0000313" key="3">
    <source>
        <dbReference type="Proteomes" id="UP000822688"/>
    </source>
</evidence>
<dbReference type="EMBL" id="CM026421">
    <property type="protein sequence ID" value="KAG0593014.1"/>
    <property type="molecule type" value="Genomic_DNA"/>
</dbReference>
<gene>
    <name evidence="2" type="ORF">KC19_1G298300</name>
</gene>
<dbReference type="Proteomes" id="UP000822688">
    <property type="component" value="Chromosome 1"/>
</dbReference>
<accession>A0A8T0JAT4</accession>
<name>A0A8T0JAT4_CERPU</name>
<keyword evidence="1" id="KW-0812">Transmembrane</keyword>